<keyword evidence="1" id="KW-0472">Membrane</keyword>
<evidence type="ECO:0008006" key="4">
    <source>
        <dbReference type="Google" id="ProtNLM"/>
    </source>
</evidence>
<feature type="transmembrane region" description="Helical" evidence="1">
    <location>
        <begin position="18"/>
        <end position="36"/>
    </location>
</feature>
<feature type="transmembrane region" description="Helical" evidence="1">
    <location>
        <begin position="102"/>
        <end position="125"/>
    </location>
</feature>
<feature type="transmembrane region" description="Helical" evidence="1">
    <location>
        <begin position="163"/>
        <end position="179"/>
    </location>
</feature>
<dbReference type="eggNOG" id="ENOG50334X6">
    <property type="taxonomic scope" value="Bacteria"/>
</dbReference>
<evidence type="ECO:0000313" key="3">
    <source>
        <dbReference type="Proteomes" id="UP000035034"/>
    </source>
</evidence>
<dbReference type="Pfam" id="PF20401">
    <property type="entry name" value="Rhomboid_2"/>
    <property type="match status" value="1"/>
</dbReference>
<evidence type="ECO:0000256" key="1">
    <source>
        <dbReference type="SAM" id="Phobius"/>
    </source>
</evidence>
<protein>
    <recommendedName>
        <fullName evidence="4">Peptidase S54 rhomboid domain-containing protein</fullName>
    </recommendedName>
</protein>
<name>H0QXI7_9ACTN</name>
<reference evidence="2 3" key="1">
    <citation type="submission" date="2011-12" db="EMBL/GenBank/DDBJ databases">
        <title>Whole genome shotgun sequence of Gordonia effusa NBRC 100432.</title>
        <authorList>
            <person name="Yoshida I."/>
            <person name="Takarada H."/>
            <person name="Hosoyama A."/>
            <person name="Tsuchikane K."/>
            <person name="Katsumata H."/>
            <person name="Yamazaki S."/>
            <person name="Fujita N."/>
        </authorList>
    </citation>
    <scope>NUCLEOTIDE SEQUENCE [LARGE SCALE GENOMIC DNA]</scope>
    <source>
        <strain evidence="2 3">NBRC 100432</strain>
    </source>
</reference>
<organism evidence="2 3">
    <name type="scientific">Gordonia effusa NBRC 100432</name>
    <dbReference type="NCBI Taxonomy" id="1077974"/>
    <lineage>
        <taxon>Bacteria</taxon>
        <taxon>Bacillati</taxon>
        <taxon>Actinomycetota</taxon>
        <taxon>Actinomycetes</taxon>
        <taxon>Mycobacteriales</taxon>
        <taxon>Gordoniaceae</taxon>
        <taxon>Gordonia</taxon>
    </lineage>
</organism>
<comment type="caution">
    <text evidence="2">The sequence shown here is derived from an EMBL/GenBank/DDBJ whole genome shotgun (WGS) entry which is preliminary data.</text>
</comment>
<dbReference type="EMBL" id="BAEH01000035">
    <property type="protein sequence ID" value="GAB17538.1"/>
    <property type="molecule type" value="Genomic_DNA"/>
</dbReference>
<keyword evidence="1" id="KW-1133">Transmembrane helix</keyword>
<accession>H0QXI7</accession>
<keyword evidence="1" id="KW-0812">Transmembrane</keyword>
<dbReference type="AlphaFoldDB" id="H0QXI7"/>
<dbReference type="STRING" id="1077974.GOEFS_035_00700"/>
<feature type="transmembrane region" description="Helical" evidence="1">
    <location>
        <begin position="67"/>
        <end position="90"/>
    </location>
</feature>
<evidence type="ECO:0000313" key="2">
    <source>
        <dbReference type="EMBL" id="GAB17538.1"/>
    </source>
</evidence>
<dbReference type="RefSeq" id="WP_007316876.1">
    <property type="nucleotide sequence ID" value="NZ_BAEH01000035.1"/>
</dbReference>
<proteinExistence type="predicted"/>
<gene>
    <name evidence="2" type="ORF">GOEFS_035_00700</name>
</gene>
<sequence length="223" mass="24486">MHTDVGQRIWTYLRRSPLTFAWLAILLATTVIQHILSPGALDTVLADRSTNIDHLTSNPLRVMVLSLFWLDGGGAAAYWLPYAVAFAIFLAPAERWLGWRRWLAIGLAGHILATLLSEGALALAIRHGLADDSMRNTQDVGVSYFLAAIIAVLTFHIARPWRWLYLAGVLGCYAVPLSISPTFTALGHFSSVLIGLACYPLVRNTMSDQWNPMAGWRGSSPTA</sequence>
<dbReference type="InterPro" id="IPR046862">
    <property type="entry name" value="Rhomboid_2"/>
</dbReference>
<feature type="transmembrane region" description="Helical" evidence="1">
    <location>
        <begin position="140"/>
        <end position="158"/>
    </location>
</feature>
<keyword evidence="3" id="KW-1185">Reference proteome</keyword>
<dbReference type="Proteomes" id="UP000035034">
    <property type="component" value="Unassembled WGS sequence"/>
</dbReference>